<evidence type="ECO:0000313" key="2">
    <source>
        <dbReference type="EMBL" id="KIO29021.1"/>
    </source>
</evidence>
<keyword evidence="3" id="KW-1185">Reference proteome</keyword>
<protein>
    <recommendedName>
        <fullName evidence="1">URB1 C-terminal domain-containing protein</fullName>
    </recommendedName>
</protein>
<proteinExistence type="predicted"/>
<dbReference type="AlphaFoldDB" id="A0A0C3QMF8"/>
<dbReference type="InterPro" id="IPR032436">
    <property type="entry name" value="URB1_C"/>
</dbReference>
<dbReference type="Proteomes" id="UP000054248">
    <property type="component" value="Unassembled WGS sequence"/>
</dbReference>
<reference evidence="3" key="2">
    <citation type="submission" date="2015-01" db="EMBL/GenBank/DDBJ databases">
        <title>Evolutionary Origins and Diversification of the Mycorrhizal Mutualists.</title>
        <authorList>
            <consortium name="DOE Joint Genome Institute"/>
            <consortium name="Mycorrhizal Genomics Consortium"/>
            <person name="Kohler A."/>
            <person name="Kuo A."/>
            <person name="Nagy L.G."/>
            <person name="Floudas D."/>
            <person name="Copeland A."/>
            <person name="Barry K.W."/>
            <person name="Cichocki N."/>
            <person name="Veneault-Fourrey C."/>
            <person name="LaButti K."/>
            <person name="Lindquist E.A."/>
            <person name="Lipzen A."/>
            <person name="Lundell T."/>
            <person name="Morin E."/>
            <person name="Murat C."/>
            <person name="Riley R."/>
            <person name="Ohm R."/>
            <person name="Sun H."/>
            <person name="Tunlid A."/>
            <person name="Henrissat B."/>
            <person name="Grigoriev I.V."/>
            <person name="Hibbett D.S."/>
            <person name="Martin F."/>
        </authorList>
    </citation>
    <scope>NUCLEOTIDE SEQUENCE [LARGE SCALE GENOMIC DNA]</scope>
    <source>
        <strain evidence="3">MUT 4182</strain>
    </source>
</reference>
<dbReference type="EMBL" id="KN822987">
    <property type="protein sequence ID" value="KIO29021.1"/>
    <property type="molecule type" value="Genomic_DNA"/>
</dbReference>
<dbReference type="InterPro" id="IPR039844">
    <property type="entry name" value="URB1"/>
</dbReference>
<feature type="non-terminal residue" evidence="2">
    <location>
        <position position="1"/>
    </location>
</feature>
<evidence type="ECO:0000259" key="1">
    <source>
        <dbReference type="Pfam" id="PF16201"/>
    </source>
</evidence>
<reference evidence="2 3" key="1">
    <citation type="submission" date="2014-04" db="EMBL/GenBank/DDBJ databases">
        <authorList>
            <consortium name="DOE Joint Genome Institute"/>
            <person name="Kuo A."/>
            <person name="Girlanda M."/>
            <person name="Perotto S."/>
            <person name="Kohler A."/>
            <person name="Nagy L.G."/>
            <person name="Floudas D."/>
            <person name="Copeland A."/>
            <person name="Barry K.W."/>
            <person name="Cichocki N."/>
            <person name="Veneault-Fourrey C."/>
            <person name="LaButti K."/>
            <person name="Lindquist E.A."/>
            <person name="Lipzen A."/>
            <person name="Lundell T."/>
            <person name="Morin E."/>
            <person name="Murat C."/>
            <person name="Sun H."/>
            <person name="Tunlid A."/>
            <person name="Henrissat B."/>
            <person name="Grigoriev I.V."/>
            <person name="Hibbett D.S."/>
            <person name="Martin F."/>
            <person name="Nordberg H.P."/>
            <person name="Cantor M.N."/>
            <person name="Hua S.X."/>
        </authorList>
    </citation>
    <scope>NUCLEOTIDE SEQUENCE [LARGE SCALE GENOMIC DNA]</scope>
    <source>
        <strain evidence="2 3">MUT 4182</strain>
    </source>
</reference>
<dbReference type="PANTHER" id="PTHR13500">
    <property type="entry name" value="NUCLEOLAR PRERIBOSOMAL-ASSOCIATED PROTEIN 1"/>
    <property type="match status" value="1"/>
</dbReference>
<dbReference type="PANTHER" id="PTHR13500:SF0">
    <property type="entry name" value="NUCLEOLAR PRE-RIBOSOMAL-ASSOCIATED PROTEIN 1"/>
    <property type="match status" value="1"/>
</dbReference>
<evidence type="ECO:0000313" key="3">
    <source>
        <dbReference type="Proteomes" id="UP000054248"/>
    </source>
</evidence>
<dbReference type="GO" id="GO:0005730">
    <property type="term" value="C:nucleolus"/>
    <property type="evidence" value="ECO:0007669"/>
    <property type="project" value="TreeGrafter"/>
</dbReference>
<dbReference type="STRING" id="1051891.A0A0C3QMF8"/>
<feature type="domain" description="URB1 C-terminal" evidence="1">
    <location>
        <begin position="669"/>
        <end position="866"/>
    </location>
</feature>
<dbReference type="HOGENOM" id="CLU_306886_0_0_1"/>
<dbReference type="Pfam" id="PF16201">
    <property type="entry name" value="NopRA1"/>
    <property type="match status" value="1"/>
</dbReference>
<accession>A0A0C3QMF8</accession>
<organism evidence="2 3">
    <name type="scientific">Tulasnella calospora MUT 4182</name>
    <dbReference type="NCBI Taxonomy" id="1051891"/>
    <lineage>
        <taxon>Eukaryota</taxon>
        <taxon>Fungi</taxon>
        <taxon>Dikarya</taxon>
        <taxon>Basidiomycota</taxon>
        <taxon>Agaricomycotina</taxon>
        <taxon>Agaricomycetes</taxon>
        <taxon>Cantharellales</taxon>
        <taxon>Tulasnellaceae</taxon>
        <taxon>Tulasnella</taxon>
    </lineage>
</organism>
<dbReference type="GO" id="GO:0000463">
    <property type="term" value="P:maturation of LSU-rRNA from tricistronic rRNA transcript (SSU-rRNA, 5.8S rRNA, LSU-rRNA)"/>
    <property type="evidence" value="ECO:0007669"/>
    <property type="project" value="TreeGrafter"/>
</dbReference>
<name>A0A0C3QMF8_9AGAM</name>
<dbReference type="OrthoDB" id="72892at2759"/>
<dbReference type="InterPro" id="IPR016024">
    <property type="entry name" value="ARM-type_fold"/>
</dbReference>
<dbReference type="SUPFAM" id="SSF48371">
    <property type="entry name" value="ARM repeat"/>
    <property type="match status" value="1"/>
</dbReference>
<gene>
    <name evidence="2" type="ORF">M407DRAFT_21769</name>
</gene>
<sequence length="965" mass="106543">ERSAAAAKQNANLISLRAQAEIAGHISLAESSAPHALRILNIALGELSREVTSPAVHLLFATEFVREVCSSQGELYLDLTANIKGLLSESSAEDKDLVRGICAYWSSIISGAPAQTHSPAIPHVIQWVPFMSTDHLLSCLDISLTSFDKGSQETSEMMPLLESVLYALMKLPPNSVYEALGARMKALVLLSVQASRPSALISEAVRFVMESILPVGVDPTVSAGEETDAEKIASKALSHWRGSLPEDVTLDLLEGIMGKGEWSQSSTVTATALMYRSSGARLKFAEWLASDCECLIKEALPVVSAFLDAASAADEALHPSLETGAKSVATHFSSFAKDVFNAATLGRRRALASNCMVSLIRLFPDQAKDFRRALTVVIESATPAAVLEHEGLVFLERLATEYPRWAVSEGPFDAAVELALKWVVRRFAEDKTDKPALLKSLGILGGLLPHATEIKPYLAEPVLTAAVQNRLDRAEPMQFASQLARNVTLKPPNTNRLIQSIVQHPQFQLHVRQTTLPATREALVALLEALFKAHPNVTCQPNSIAALVSLYTGTQSLADRRMLSVFQLFERHRRVSASSLLSRWSAKAGSISSSAFEAVTSLDPTKMERTFLKFPQSRSIAVDQVREYRDCDEELYDPVFVMLLLAACVNEGSIKNGISWVELFRTNVLSVVVAGVSSREGDIRRMAVSVLGLAWRALQNVTFHERDQTIFVLNRLRHFIPPPEPGKPQASPPRLPTCTSLLFAHTLHCIFYPATFVYPVAMRFLLQRPTFNPNDVPLIFEMLFKGSEDWKQHRTWMVAYLRDSMRGSRDWAVLRKRHAWDLLAAIFQESPHDPALRLAILEVFLRFTANPDAVISLVLRSSLLNWMENQASNILDGEDLAWAMIIENVLTMSDHEKLDANTAGGWRTSVSHNLEALMNRKGSIKLLAVISRCLLRLASTQPTYTPDLSHDLEAAVAWLQSVEPE</sequence>
<dbReference type="GO" id="GO:0000466">
    <property type="term" value="P:maturation of 5.8S rRNA from tricistronic rRNA transcript (SSU-rRNA, 5.8S rRNA, LSU-rRNA)"/>
    <property type="evidence" value="ECO:0007669"/>
    <property type="project" value="TreeGrafter"/>
</dbReference>
<feature type="non-terminal residue" evidence="2">
    <location>
        <position position="965"/>
    </location>
</feature>